<sequence length="66" mass="7135">MSVAELASLQRHKSAPPVTRGDKAAADNRGVRATQKPEIHTSSRAAADRELLLPEGRGNELQPYLT</sequence>
<evidence type="ECO:0000313" key="3">
    <source>
        <dbReference type="Proteomes" id="UP001283361"/>
    </source>
</evidence>
<organism evidence="2 3">
    <name type="scientific">Elysia crispata</name>
    <name type="common">lettuce slug</name>
    <dbReference type="NCBI Taxonomy" id="231223"/>
    <lineage>
        <taxon>Eukaryota</taxon>
        <taxon>Metazoa</taxon>
        <taxon>Spiralia</taxon>
        <taxon>Lophotrochozoa</taxon>
        <taxon>Mollusca</taxon>
        <taxon>Gastropoda</taxon>
        <taxon>Heterobranchia</taxon>
        <taxon>Euthyneura</taxon>
        <taxon>Panpulmonata</taxon>
        <taxon>Sacoglossa</taxon>
        <taxon>Placobranchoidea</taxon>
        <taxon>Plakobranchidae</taxon>
        <taxon>Elysia</taxon>
    </lineage>
</organism>
<dbReference type="EMBL" id="JAWDGP010003995">
    <property type="protein sequence ID" value="KAK3768965.1"/>
    <property type="molecule type" value="Genomic_DNA"/>
</dbReference>
<protein>
    <submittedName>
        <fullName evidence="2">Uncharacterized protein</fullName>
    </submittedName>
</protein>
<reference evidence="2" key="1">
    <citation type="journal article" date="2023" name="G3 (Bethesda)">
        <title>A reference genome for the long-term kleptoplast-retaining sea slug Elysia crispata morphotype clarki.</title>
        <authorList>
            <person name="Eastman K.E."/>
            <person name="Pendleton A.L."/>
            <person name="Shaikh M.A."/>
            <person name="Suttiyut T."/>
            <person name="Ogas R."/>
            <person name="Tomko P."/>
            <person name="Gavelis G."/>
            <person name="Widhalm J.R."/>
            <person name="Wisecaver J.H."/>
        </authorList>
    </citation>
    <scope>NUCLEOTIDE SEQUENCE</scope>
    <source>
        <strain evidence="2">ECLA1</strain>
    </source>
</reference>
<accession>A0AAE0ZGL0</accession>
<feature type="compositionally biased region" description="Basic and acidic residues" evidence="1">
    <location>
        <begin position="20"/>
        <end position="52"/>
    </location>
</feature>
<keyword evidence="3" id="KW-1185">Reference proteome</keyword>
<comment type="caution">
    <text evidence="2">The sequence shown here is derived from an EMBL/GenBank/DDBJ whole genome shotgun (WGS) entry which is preliminary data.</text>
</comment>
<evidence type="ECO:0000313" key="2">
    <source>
        <dbReference type="EMBL" id="KAK3768965.1"/>
    </source>
</evidence>
<gene>
    <name evidence="2" type="ORF">RRG08_010750</name>
</gene>
<dbReference type="Proteomes" id="UP001283361">
    <property type="component" value="Unassembled WGS sequence"/>
</dbReference>
<dbReference type="AlphaFoldDB" id="A0AAE0ZGL0"/>
<proteinExistence type="predicted"/>
<feature type="region of interest" description="Disordered" evidence="1">
    <location>
        <begin position="1"/>
        <end position="66"/>
    </location>
</feature>
<evidence type="ECO:0000256" key="1">
    <source>
        <dbReference type="SAM" id="MobiDB-lite"/>
    </source>
</evidence>
<name>A0AAE0ZGL0_9GAST</name>